<evidence type="ECO:0000256" key="10">
    <source>
        <dbReference type="ARBA" id="ARBA00022842"/>
    </source>
</evidence>
<dbReference type="GO" id="GO:0046872">
    <property type="term" value="F:metal ion binding"/>
    <property type="evidence" value="ECO:0007669"/>
    <property type="project" value="UniProtKB-KW"/>
</dbReference>
<evidence type="ECO:0000256" key="7">
    <source>
        <dbReference type="ARBA" id="ARBA00022741"/>
    </source>
</evidence>
<sequence>MNVEINDQIKPHNFAPSPDFKWLCDELFVKIDSIQKQPGKHGAFKPLTRRYFEIISFFVKLWRKTVGDNIYPALILILPYRDHRIFNIKDYTLIKAICSFLKLPVKSATEKRLLRWKRRAGKGVKLSDFCVEEIKRRRSEPLTKEKITIDKLNECLDQLAEERTTRGRGFKNLADSVIFKYCLDNMSFTEMKYYFDIILKNRVIGGQEHTFLNCWHPDARDYLSVVSDLKTVADKLWNPSHRLKKNDLGINIGLPFAPFLAKRFNMSYDKIAHKLRGDFYIEEKMDGERIQLHYMKYGQELKWFSRRGTDYTYLYGENVECGTVAKYLQLDPKVRECVLDGEMVSFNTTKNSVLPFGLVKSSARESLTTEGILTQGYRPLYMVIDFLYLNGVSLIDIPLNIRKHYLSSILNPYPHAVDLIHSIRCFDETSIKSSLEKAIIMGSEGIILKQSRSKYEIGARTDNWIKIKPEYLEQFGENLDLVIIGRDLGKKDSLMCGLAVLEETEKLDSQPINHVIDLDSDEEERRRRSIKKLISFCTIANGISEDEFKQIERETKGKWKKTESQKPPRILEFGSKIPEEWIYPEDSIVLEIKARSLDNTESSSKTFKAGCTLHGGYCRRIRYDKDWTECYTLTELWQERKKNIPSPKDPNNEKPKKSETNRKLQLSSRLDQTLSYDDGAKISNIFDGLIFYVISDYTASQDPKRITKEELCNLVSGHGGKLTFNATSDNHIRGKLRIISSKYTLECKILIERGYDILSPQWIIDSINNDSLVRIEPRHCFSVSESMEKMARTRVDYFSDSYNVEITEDRLEEILKSNEFDSHFSTISSDLISNLENIPLFLFSKRVIYIPEGFSYLQTQFLKYKIRLYGGQLAANLNQCNLIIIPNGRTDLRVYIINDLRRLLSSFVSKTKLPPAIPWIVTPEWLDRSIEENIQVPEEEFSAV</sequence>
<feature type="compositionally biased region" description="Basic and acidic residues" evidence="17">
    <location>
        <begin position="650"/>
        <end position="662"/>
    </location>
</feature>
<dbReference type="GO" id="GO:0005524">
    <property type="term" value="F:ATP binding"/>
    <property type="evidence" value="ECO:0007669"/>
    <property type="project" value="UniProtKB-KW"/>
</dbReference>
<evidence type="ECO:0000256" key="8">
    <source>
        <dbReference type="ARBA" id="ARBA00022763"/>
    </source>
</evidence>
<evidence type="ECO:0000256" key="14">
    <source>
        <dbReference type="ARBA" id="ARBA00034003"/>
    </source>
</evidence>
<dbReference type="PROSITE" id="PS50160">
    <property type="entry name" value="DNA_LIGASE_A3"/>
    <property type="match status" value="1"/>
</dbReference>
<dbReference type="SMART" id="SM00292">
    <property type="entry name" value="BRCT"/>
    <property type="match status" value="2"/>
</dbReference>
<gene>
    <name evidence="20" type="primary">LIG4</name>
    <name evidence="20" type="ORF">ZYGM_004162</name>
</gene>
<evidence type="ECO:0000256" key="9">
    <source>
        <dbReference type="ARBA" id="ARBA00022840"/>
    </source>
</evidence>
<comment type="caution">
    <text evidence="20">The sequence shown here is derived from an EMBL/GenBank/DDBJ whole genome shotgun (WGS) entry which is preliminary data.</text>
</comment>
<dbReference type="Pfam" id="PF04675">
    <property type="entry name" value="DNA_ligase_A_N"/>
    <property type="match status" value="1"/>
</dbReference>
<keyword evidence="13" id="KW-0539">Nucleus</keyword>
<feature type="domain" description="BRCT" evidence="19">
    <location>
        <begin position="681"/>
        <end position="780"/>
    </location>
</feature>
<dbReference type="Gene3D" id="3.40.50.10190">
    <property type="entry name" value="BRCT domain"/>
    <property type="match status" value="2"/>
</dbReference>
<protein>
    <recommendedName>
        <fullName evidence="15">DNA ligase</fullName>
        <ecNumber evidence="15">6.5.1.1</ecNumber>
    </recommendedName>
</protein>
<dbReference type="FunFam" id="2.40.50.140:FF:000381">
    <property type="entry name" value="DNA ligase"/>
    <property type="match status" value="1"/>
</dbReference>
<dbReference type="PANTHER" id="PTHR45997:SF1">
    <property type="entry name" value="DNA LIGASE 4"/>
    <property type="match status" value="1"/>
</dbReference>
<keyword evidence="12 15" id="KW-0234">DNA repair</keyword>
<dbReference type="CDD" id="cd07968">
    <property type="entry name" value="OBF_DNA_ligase_IV"/>
    <property type="match status" value="1"/>
</dbReference>
<feature type="domain" description="BRCT" evidence="19">
    <location>
        <begin position="842"/>
        <end position="943"/>
    </location>
</feature>
<dbReference type="GO" id="GO:0032807">
    <property type="term" value="C:DNA ligase IV complex"/>
    <property type="evidence" value="ECO:0007669"/>
    <property type="project" value="TreeGrafter"/>
</dbReference>
<dbReference type="NCBIfam" id="TIGR00574">
    <property type="entry name" value="dnl1"/>
    <property type="match status" value="1"/>
</dbReference>
<evidence type="ECO:0000256" key="2">
    <source>
        <dbReference type="ARBA" id="ARBA00004123"/>
    </source>
</evidence>
<dbReference type="Proteomes" id="UP000301737">
    <property type="component" value="Unassembled WGS sequence"/>
</dbReference>
<dbReference type="PANTHER" id="PTHR45997">
    <property type="entry name" value="DNA LIGASE 4"/>
    <property type="match status" value="1"/>
</dbReference>
<dbReference type="GO" id="GO:0071897">
    <property type="term" value="P:DNA biosynthetic process"/>
    <property type="evidence" value="ECO:0007669"/>
    <property type="project" value="InterPro"/>
</dbReference>
<evidence type="ECO:0000313" key="21">
    <source>
        <dbReference type="Proteomes" id="UP000301737"/>
    </source>
</evidence>
<feature type="region of interest" description="Disordered" evidence="17">
    <location>
        <begin position="642"/>
        <end position="666"/>
    </location>
</feature>
<dbReference type="InterPro" id="IPR044125">
    <property type="entry name" value="Adenylation_DNA_ligase_IV"/>
</dbReference>
<accession>A0A4C2E4D3</accession>
<evidence type="ECO:0000259" key="19">
    <source>
        <dbReference type="PROSITE" id="PS50172"/>
    </source>
</evidence>
<dbReference type="EC" id="6.5.1.1" evidence="15"/>
<dbReference type="SUPFAM" id="SSF56091">
    <property type="entry name" value="DNA ligase/mRNA capping enzyme, catalytic domain"/>
    <property type="match status" value="1"/>
</dbReference>
<dbReference type="InterPro" id="IPR000977">
    <property type="entry name" value="DNA_ligase_ATP-dep"/>
</dbReference>
<comment type="subcellular location">
    <subcellularLocation>
        <location evidence="2">Nucleus</location>
    </subcellularLocation>
</comment>
<dbReference type="GO" id="GO:0006310">
    <property type="term" value="P:DNA recombination"/>
    <property type="evidence" value="ECO:0007669"/>
    <property type="project" value="UniProtKB-KW"/>
</dbReference>
<evidence type="ECO:0000256" key="15">
    <source>
        <dbReference type="RuleBase" id="RU000617"/>
    </source>
</evidence>
<evidence type="ECO:0000313" key="20">
    <source>
        <dbReference type="EMBL" id="GCE99040.1"/>
    </source>
</evidence>
<dbReference type="SUPFAM" id="SSF50249">
    <property type="entry name" value="Nucleic acid-binding proteins"/>
    <property type="match status" value="1"/>
</dbReference>
<dbReference type="InterPro" id="IPR036420">
    <property type="entry name" value="BRCT_dom_sf"/>
</dbReference>
<dbReference type="Gene3D" id="1.10.3260.10">
    <property type="entry name" value="DNA ligase, ATP-dependent, N-terminal domain"/>
    <property type="match status" value="1"/>
</dbReference>
<dbReference type="AlphaFoldDB" id="A0A4C2E4D3"/>
<dbReference type="GO" id="GO:0003910">
    <property type="term" value="F:DNA ligase (ATP) activity"/>
    <property type="evidence" value="ECO:0007669"/>
    <property type="project" value="UniProtKB-EC"/>
</dbReference>
<comment type="similarity">
    <text evidence="3 16">Belongs to the ATP-dependent DNA ligase family.</text>
</comment>
<evidence type="ECO:0000256" key="1">
    <source>
        <dbReference type="ARBA" id="ARBA00001946"/>
    </source>
</evidence>
<keyword evidence="9 15" id="KW-0067">ATP-binding</keyword>
<dbReference type="InterPro" id="IPR036599">
    <property type="entry name" value="DNA_ligase_N_sf"/>
</dbReference>
<evidence type="ECO:0000256" key="13">
    <source>
        <dbReference type="ARBA" id="ARBA00023242"/>
    </source>
</evidence>
<evidence type="ECO:0000256" key="12">
    <source>
        <dbReference type="ARBA" id="ARBA00023204"/>
    </source>
</evidence>
<dbReference type="InterPro" id="IPR012310">
    <property type="entry name" value="DNA_ligase_ATP-dep_cent"/>
</dbReference>
<keyword evidence="11 15" id="KW-0233">DNA recombination</keyword>
<dbReference type="Pfam" id="PF01068">
    <property type="entry name" value="DNA_ligase_A_M"/>
    <property type="match status" value="1"/>
</dbReference>
<dbReference type="InterPro" id="IPR029710">
    <property type="entry name" value="LIG4"/>
</dbReference>
<keyword evidence="21" id="KW-1185">Reference proteome</keyword>
<dbReference type="GO" id="GO:0006303">
    <property type="term" value="P:double-strand break repair via nonhomologous end joining"/>
    <property type="evidence" value="ECO:0007669"/>
    <property type="project" value="TreeGrafter"/>
</dbReference>
<evidence type="ECO:0000256" key="11">
    <source>
        <dbReference type="ARBA" id="ARBA00023172"/>
    </source>
</evidence>
<proteinExistence type="inferred from homology"/>
<keyword evidence="10" id="KW-0460">Magnesium</keyword>
<dbReference type="EMBL" id="BIMX01000007">
    <property type="protein sequence ID" value="GCE99040.1"/>
    <property type="molecule type" value="Genomic_DNA"/>
</dbReference>
<evidence type="ECO:0000256" key="6">
    <source>
        <dbReference type="ARBA" id="ARBA00022737"/>
    </source>
</evidence>
<dbReference type="PROSITE" id="PS50172">
    <property type="entry name" value="BRCT"/>
    <property type="match status" value="2"/>
</dbReference>
<keyword evidence="8 15" id="KW-0227">DNA damage</keyword>
<dbReference type="InterPro" id="IPR012340">
    <property type="entry name" value="NA-bd_OB-fold"/>
</dbReference>
<evidence type="ECO:0000259" key="18">
    <source>
        <dbReference type="PROSITE" id="PS50160"/>
    </source>
</evidence>
<evidence type="ECO:0000256" key="5">
    <source>
        <dbReference type="ARBA" id="ARBA00022723"/>
    </source>
</evidence>
<comment type="catalytic activity">
    <reaction evidence="14 15">
        <text>ATP + (deoxyribonucleotide)n-3'-hydroxyl + 5'-phospho-(deoxyribonucleotide)m = (deoxyribonucleotide)n+m + AMP + diphosphate.</text>
        <dbReference type="EC" id="6.5.1.1"/>
    </reaction>
</comment>
<dbReference type="InterPro" id="IPR012308">
    <property type="entry name" value="DNA_ligase_ATP-dep_N"/>
</dbReference>
<dbReference type="PROSITE" id="PS00333">
    <property type="entry name" value="DNA_LIGASE_A2"/>
    <property type="match status" value="1"/>
</dbReference>
<dbReference type="GO" id="GO:0003677">
    <property type="term" value="F:DNA binding"/>
    <property type="evidence" value="ECO:0007669"/>
    <property type="project" value="InterPro"/>
</dbReference>
<dbReference type="InterPro" id="IPR001357">
    <property type="entry name" value="BRCT_dom"/>
</dbReference>
<dbReference type="Gene3D" id="3.30.470.30">
    <property type="entry name" value="DNA ligase/mRNA capping enzyme"/>
    <property type="match status" value="1"/>
</dbReference>
<organism evidence="20 21">
    <name type="scientific">Zygosaccharomyces mellis</name>
    <dbReference type="NCBI Taxonomy" id="42258"/>
    <lineage>
        <taxon>Eukaryota</taxon>
        <taxon>Fungi</taxon>
        <taxon>Dikarya</taxon>
        <taxon>Ascomycota</taxon>
        <taxon>Saccharomycotina</taxon>
        <taxon>Saccharomycetes</taxon>
        <taxon>Saccharomycetales</taxon>
        <taxon>Saccharomycetaceae</taxon>
        <taxon>Zygosaccharomyces</taxon>
    </lineage>
</organism>
<evidence type="ECO:0000256" key="17">
    <source>
        <dbReference type="SAM" id="MobiDB-lite"/>
    </source>
</evidence>
<feature type="domain" description="ATP-dependent DNA ligase family profile" evidence="18">
    <location>
        <begin position="381"/>
        <end position="490"/>
    </location>
</feature>
<reference evidence="20 21" key="1">
    <citation type="submission" date="2019-01" db="EMBL/GenBank/DDBJ databases">
        <title>Draft Genome Sequencing of Zygosaccharomyces mellis Ca-7.</title>
        <authorList>
            <person name="Shiwa Y."/>
            <person name="Kanesaki Y."/>
            <person name="Ishige T."/>
            <person name="Mura K."/>
            <person name="Hori T."/>
            <person name="Tamura T."/>
        </authorList>
    </citation>
    <scope>NUCLEOTIDE SEQUENCE [LARGE SCALE GENOMIC DNA]</scope>
    <source>
        <strain evidence="20 21">Ca-7</strain>
    </source>
</reference>
<comment type="cofactor">
    <cofactor evidence="1">
        <name>Mg(2+)</name>
        <dbReference type="ChEBI" id="CHEBI:18420"/>
    </cofactor>
</comment>
<evidence type="ECO:0000256" key="16">
    <source>
        <dbReference type="RuleBase" id="RU004196"/>
    </source>
</evidence>
<dbReference type="SUPFAM" id="SSF52113">
    <property type="entry name" value="BRCT domain"/>
    <property type="match status" value="2"/>
</dbReference>
<dbReference type="CDD" id="cd07903">
    <property type="entry name" value="Adenylation_DNA_ligase_IV"/>
    <property type="match status" value="1"/>
</dbReference>
<dbReference type="PROSITE" id="PS00697">
    <property type="entry name" value="DNA_LIGASE_A1"/>
    <property type="match status" value="1"/>
</dbReference>
<dbReference type="OrthoDB" id="151490at2759"/>
<evidence type="ECO:0000256" key="4">
    <source>
        <dbReference type="ARBA" id="ARBA00022598"/>
    </source>
</evidence>
<dbReference type="GO" id="GO:0006297">
    <property type="term" value="P:nucleotide-excision repair, DNA gap filling"/>
    <property type="evidence" value="ECO:0007669"/>
    <property type="project" value="TreeGrafter"/>
</dbReference>
<dbReference type="Pfam" id="PF16589">
    <property type="entry name" value="BRCT_2"/>
    <property type="match status" value="1"/>
</dbReference>
<evidence type="ECO:0000256" key="3">
    <source>
        <dbReference type="ARBA" id="ARBA00007572"/>
    </source>
</evidence>
<keyword evidence="4 15" id="KW-0436">Ligase</keyword>
<dbReference type="InterPro" id="IPR016059">
    <property type="entry name" value="DNA_ligase_ATP-dep_CS"/>
</dbReference>
<dbReference type="Gene3D" id="2.40.50.140">
    <property type="entry name" value="Nucleic acid-binding proteins"/>
    <property type="match status" value="1"/>
</dbReference>
<keyword evidence="6" id="KW-0677">Repeat</keyword>
<keyword evidence="7 15" id="KW-0547">Nucleotide-binding</keyword>
<name>A0A4C2E4D3_9SACH</name>
<keyword evidence="5" id="KW-0479">Metal-binding</keyword>